<organism evidence="3 5">
    <name type="scientific">Perkinsus olseni</name>
    <name type="common">Perkinsus atlanticus</name>
    <dbReference type="NCBI Taxonomy" id="32597"/>
    <lineage>
        <taxon>Eukaryota</taxon>
        <taxon>Sar</taxon>
        <taxon>Alveolata</taxon>
        <taxon>Perkinsozoa</taxon>
        <taxon>Perkinsea</taxon>
        <taxon>Perkinsida</taxon>
        <taxon>Perkinsidae</taxon>
        <taxon>Perkinsus</taxon>
    </lineage>
</organism>
<reference evidence="5 6" key="1">
    <citation type="submission" date="2020-04" db="EMBL/GenBank/DDBJ databases">
        <title>Perkinsus olseni comparative genomics.</title>
        <authorList>
            <person name="Bogema D.R."/>
        </authorList>
    </citation>
    <scope>NUCLEOTIDE SEQUENCE [LARGE SCALE GENOMIC DNA]</scope>
    <source>
        <strain evidence="3">ATCC PRA-179</strain>
        <strain evidence="4">ATCC PRA-31</strain>
    </source>
</reference>
<feature type="domain" description="DUF7802" evidence="2">
    <location>
        <begin position="21"/>
        <end position="387"/>
    </location>
</feature>
<feature type="transmembrane region" description="Helical" evidence="1">
    <location>
        <begin position="191"/>
        <end position="208"/>
    </location>
</feature>
<dbReference type="OrthoDB" id="188749at2759"/>
<sequence>MTATVLASGKSVNLPDPLMDTWALTVYNPLEMWKLNPCFVAGEALFCFLGILTFAHACVNRKSHSSNPVTLWIGCFLGGSAVEFFTSLHPQIDNALHSQACIVLTGRIVALYPLLGLYGALQYMSLQLAFSFSTSRSETFLSKVGFGLVAGLIGHVLYELLDATGTYFLWWTWHEGDPAYLSRRAGVPLSSGFWIYAQIASLGLVYAFTRYRTPLLFILSSIFVMPVLFVIPFVLLFHPLDELYGQAQLATYIVVSGSVVALLAILRHNKPATMITLGLAWLYVFLMAAVWTTLHDTAGSNLRYSYGQPFANRDCRGEMEVVGWGTIKRERYLCPFKVDENVSFTLKCLETYPADESEWYWVCGKDVTREAEYEILLRFVKAAMLLLFLGLLTKSSKKKNE</sequence>
<dbReference type="PANTHER" id="PTHR35982:SF1">
    <property type="entry name" value="SPIROCYCLASE, AVEC FAMILY"/>
    <property type="match status" value="1"/>
</dbReference>
<feature type="transmembrane region" description="Helical" evidence="1">
    <location>
        <begin position="71"/>
        <end position="89"/>
    </location>
</feature>
<dbReference type="EMBL" id="JABANN010000422">
    <property type="protein sequence ID" value="KAF4659647.1"/>
    <property type="molecule type" value="Genomic_DNA"/>
</dbReference>
<keyword evidence="1" id="KW-0472">Membrane</keyword>
<keyword evidence="1" id="KW-1133">Transmembrane helix</keyword>
<evidence type="ECO:0000313" key="3">
    <source>
        <dbReference type="EMBL" id="KAF4656256.1"/>
    </source>
</evidence>
<feature type="transmembrane region" description="Helical" evidence="1">
    <location>
        <begin position="249"/>
        <end position="266"/>
    </location>
</feature>
<feature type="transmembrane region" description="Helical" evidence="1">
    <location>
        <begin position="39"/>
        <end position="59"/>
    </location>
</feature>
<gene>
    <name evidence="4" type="ORF">FOL46_006516</name>
    <name evidence="3" type="ORF">FOZ61_007065</name>
</gene>
<evidence type="ECO:0000313" key="4">
    <source>
        <dbReference type="EMBL" id="KAF4659647.1"/>
    </source>
</evidence>
<proteinExistence type="predicted"/>
<dbReference type="AlphaFoldDB" id="A0A7J6LAT4"/>
<protein>
    <recommendedName>
        <fullName evidence="2">DUF7802 domain-containing protein</fullName>
    </recommendedName>
</protein>
<feature type="transmembrane region" description="Helical" evidence="1">
    <location>
        <begin position="109"/>
        <end position="132"/>
    </location>
</feature>
<dbReference type="InterPro" id="IPR056704">
    <property type="entry name" value="DUF7802"/>
</dbReference>
<feature type="transmembrane region" description="Helical" evidence="1">
    <location>
        <begin position="144"/>
        <end position="171"/>
    </location>
</feature>
<feature type="transmembrane region" description="Helical" evidence="1">
    <location>
        <begin position="273"/>
        <end position="294"/>
    </location>
</feature>
<dbReference type="PANTHER" id="PTHR35982">
    <property type="entry name" value="AGAP005361-PA"/>
    <property type="match status" value="1"/>
</dbReference>
<evidence type="ECO:0000313" key="5">
    <source>
        <dbReference type="Proteomes" id="UP000570595"/>
    </source>
</evidence>
<accession>A0A7J6LAT4</accession>
<name>A0A7J6LAT4_PEROL</name>
<dbReference type="Proteomes" id="UP000572268">
    <property type="component" value="Unassembled WGS sequence"/>
</dbReference>
<keyword evidence="1" id="KW-0812">Transmembrane</keyword>
<feature type="transmembrane region" description="Helical" evidence="1">
    <location>
        <begin position="375"/>
        <end position="393"/>
    </location>
</feature>
<comment type="caution">
    <text evidence="3">The sequence shown here is derived from an EMBL/GenBank/DDBJ whole genome shotgun (WGS) entry which is preliminary data.</text>
</comment>
<evidence type="ECO:0000313" key="6">
    <source>
        <dbReference type="Proteomes" id="UP000572268"/>
    </source>
</evidence>
<feature type="transmembrane region" description="Helical" evidence="1">
    <location>
        <begin position="215"/>
        <end position="237"/>
    </location>
</feature>
<dbReference type="EMBL" id="JABAHT010000419">
    <property type="protein sequence ID" value="KAF4656256.1"/>
    <property type="molecule type" value="Genomic_DNA"/>
</dbReference>
<evidence type="ECO:0000256" key="1">
    <source>
        <dbReference type="SAM" id="Phobius"/>
    </source>
</evidence>
<dbReference type="Pfam" id="PF25085">
    <property type="entry name" value="DUF7802"/>
    <property type="match status" value="1"/>
</dbReference>
<evidence type="ECO:0000259" key="2">
    <source>
        <dbReference type="Pfam" id="PF25085"/>
    </source>
</evidence>
<dbReference type="Proteomes" id="UP000570595">
    <property type="component" value="Unassembled WGS sequence"/>
</dbReference>